<evidence type="ECO:0000256" key="5">
    <source>
        <dbReference type="ARBA" id="ARBA00023163"/>
    </source>
</evidence>
<gene>
    <name evidence="8" type="ORF">DFJ65_1326</name>
</gene>
<dbReference type="NCBIfam" id="NF007230">
    <property type="entry name" value="PRK09648.1"/>
    <property type="match status" value="1"/>
</dbReference>
<accession>A0A3D9ULK3</accession>
<comment type="caution">
    <text evidence="8">The sequence shown here is derived from an EMBL/GenBank/DDBJ whole genome shotgun (WGS) entry which is preliminary data.</text>
</comment>
<dbReference type="InterPro" id="IPR013249">
    <property type="entry name" value="RNA_pol_sigma70_r4_t2"/>
</dbReference>
<keyword evidence="2" id="KW-0805">Transcription regulation</keyword>
<dbReference type="EMBL" id="QTUA01000001">
    <property type="protein sequence ID" value="REF30322.1"/>
    <property type="molecule type" value="Genomic_DNA"/>
</dbReference>
<reference evidence="8 9" key="1">
    <citation type="submission" date="2018-08" db="EMBL/GenBank/DDBJ databases">
        <title>Sequencing the genomes of 1000 actinobacteria strains.</title>
        <authorList>
            <person name="Klenk H.-P."/>
        </authorList>
    </citation>
    <scope>NUCLEOTIDE SEQUENCE [LARGE SCALE GENOMIC DNA]</scope>
    <source>
        <strain evidence="8 9">DSM 22967</strain>
    </source>
</reference>
<dbReference type="SUPFAM" id="SSF88946">
    <property type="entry name" value="Sigma2 domain of RNA polymerase sigma factors"/>
    <property type="match status" value="1"/>
</dbReference>
<keyword evidence="3" id="KW-0731">Sigma factor</keyword>
<dbReference type="AlphaFoldDB" id="A0A3D9ULK3"/>
<dbReference type="InterPro" id="IPR013324">
    <property type="entry name" value="RNA_pol_sigma_r3/r4-like"/>
</dbReference>
<evidence type="ECO:0000259" key="6">
    <source>
        <dbReference type="Pfam" id="PF04542"/>
    </source>
</evidence>
<dbReference type="InterPro" id="IPR014284">
    <property type="entry name" value="RNA_pol_sigma-70_dom"/>
</dbReference>
<dbReference type="Pfam" id="PF04542">
    <property type="entry name" value="Sigma70_r2"/>
    <property type="match status" value="1"/>
</dbReference>
<dbReference type="InterPro" id="IPR036388">
    <property type="entry name" value="WH-like_DNA-bd_sf"/>
</dbReference>
<evidence type="ECO:0000256" key="4">
    <source>
        <dbReference type="ARBA" id="ARBA00023125"/>
    </source>
</evidence>
<evidence type="ECO:0000256" key="2">
    <source>
        <dbReference type="ARBA" id="ARBA00023015"/>
    </source>
</evidence>
<dbReference type="PANTHER" id="PTHR43133:SF58">
    <property type="entry name" value="ECF RNA POLYMERASE SIGMA FACTOR SIGD"/>
    <property type="match status" value="1"/>
</dbReference>
<dbReference type="InterPro" id="IPR013325">
    <property type="entry name" value="RNA_pol_sigma_r2"/>
</dbReference>
<organism evidence="8 9">
    <name type="scientific">Calidifontibacter indicus</name>
    <dbReference type="NCBI Taxonomy" id="419650"/>
    <lineage>
        <taxon>Bacteria</taxon>
        <taxon>Bacillati</taxon>
        <taxon>Actinomycetota</taxon>
        <taxon>Actinomycetes</taxon>
        <taxon>Micrococcales</taxon>
        <taxon>Dermacoccaceae</taxon>
        <taxon>Calidifontibacter</taxon>
    </lineage>
</organism>
<evidence type="ECO:0000313" key="8">
    <source>
        <dbReference type="EMBL" id="REF30322.1"/>
    </source>
</evidence>
<dbReference type="Pfam" id="PF08281">
    <property type="entry name" value="Sigma70_r4_2"/>
    <property type="match status" value="1"/>
</dbReference>
<dbReference type="SUPFAM" id="SSF88659">
    <property type="entry name" value="Sigma3 and sigma4 domains of RNA polymerase sigma factors"/>
    <property type="match status" value="1"/>
</dbReference>
<comment type="similarity">
    <text evidence="1">Belongs to the sigma-70 factor family. ECF subfamily.</text>
</comment>
<name>A0A3D9ULK3_9MICO</name>
<keyword evidence="5" id="KW-0804">Transcription</keyword>
<dbReference type="Gene3D" id="1.10.10.10">
    <property type="entry name" value="Winged helix-like DNA-binding domain superfamily/Winged helix DNA-binding domain"/>
    <property type="match status" value="1"/>
</dbReference>
<dbReference type="OrthoDB" id="160825at2"/>
<dbReference type="GO" id="GO:0016987">
    <property type="term" value="F:sigma factor activity"/>
    <property type="evidence" value="ECO:0007669"/>
    <property type="project" value="UniProtKB-KW"/>
</dbReference>
<dbReference type="NCBIfam" id="TIGR02937">
    <property type="entry name" value="sigma70-ECF"/>
    <property type="match status" value="1"/>
</dbReference>
<feature type="domain" description="RNA polymerase sigma-70 region 2" evidence="6">
    <location>
        <begin position="40"/>
        <end position="96"/>
    </location>
</feature>
<proteinExistence type="inferred from homology"/>
<keyword evidence="4" id="KW-0238">DNA-binding</keyword>
<dbReference type="Proteomes" id="UP000256253">
    <property type="component" value="Unassembled WGS sequence"/>
</dbReference>
<dbReference type="PANTHER" id="PTHR43133">
    <property type="entry name" value="RNA POLYMERASE ECF-TYPE SIGMA FACTO"/>
    <property type="match status" value="1"/>
</dbReference>
<protein>
    <submittedName>
        <fullName evidence="8">RNA polymerase sigma-70 factor (ECF subfamily)</fullName>
    </submittedName>
</protein>
<evidence type="ECO:0000256" key="3">
    <source>
        <dbReference type="ARBA" id="ARBA00023082"/>
    </source>
</evidence>
<evidence type="ECO:0000259" key="7">
    <source>
        <dbReference type="Pfam" id="PF08281"/>
    </source>
</evidence>
<dbReference type="InterPro" id="IPR039425">
    <property type="entry name" value="RNA_pol_sigma-70-like"/>
</dbReference>
<dbReference type="Gene3D" id="1.10.1740.10">
    <property type="match status" value="1"/>
</dbReference>
<sequence>MSPSDAQIPLRDLAAEARAGNDAAAATLMAGVHQIALRYARARLGRFSATSDAAADVAQEVCVAVLAALPRYVDRGAPFEAFVYRIASHKVADAQRGVMRGAVPTDEVPEQEDTGLTPEQHALEAHSSAEINSYLDRLNDQQREIITLRVAVGMSAEETAAALDMTPGAVRVAQHRALAKLRKLMSEDGRDS</sequence>
<dbReference type="GO" id="GO:0003677">
    <property type="term" value="F:DNA binding"/>
    <property type="evidence" value="ECO:0007669"/>
    <property type="project" value="UniProtKB-KW"/>
</dbReference>
<dbReference type="RefSeq" id="WP_115922329.1">
    <property type="nucleotide sequence ID" value="NZ_QTUA01000001.1"/>
</dbReference>
<keyword evidence="9" id="KW-1185">Reference proteome</keyword>
<dbReference type="InterPro" id="IPR007627">
    <property type="entry name" value="RNA_pol_sigma70_r2"/>
</dbReference>
<evidence type="ECO:0000256" key="1">
    <source>
        <dbReference type="ARBA" id="ARBA00010641"/>
    </source>
</evidence>
<dbReference type="GO" id="GO:0006352">
    <property type="term" value="P:DNA-templated transcription initiation"/>
    <property type="evidence" value="ECO:0007669"/>
    <property type="project" value="InterPro"/>
</dbReference>
<dbReference type="CDD" id="cd06171">
    <property type="entry name" value="Sigma70_r4"/>
    <property type="match status" value="1"/>
</dbReference>
<evidence type="ECO:0000313" key="9">
    <source>
        <dbReference type="Proteomes" id="UP000256253"/>
    </source>
</evidence>
<feature type="domain" description="RNA polymerase sigma factor 70 region 4 type 2" evidence="7">
    <location>
        <begin position="130"/>
        <end position="181"/>
    </location>
</feature>